<evidence type="ECO:0000313" key="2">
    <source>
        <dbReference type="Proteomes" id="UP000324800"/>
    </source>
</evidence>
<organism evidence="1 2">
    <name type="scientific">Streblomastix strix</name>
    <dbReference type="NCBI Taxonomy" id="222440"/>
    <lineage>
        <taxon>Eukaryota</taxon>
        <taxon>Metamonada</taxon>
        <taxon>Preaxostyla</taxon>
        <taxon>Oxymonadida</taxon>
        <taxon>Streblomastigidae</taxon>
        <taxon>Streblomastix</taxon>
    </lineage>
</organism>
<accession>A0A5J4Q4X9</accession>
<protein>
    <submittedName>
        <fullName evidence="1">Putative phospholipid-translocating P-type ATPase</fullName>
    </submittedName>
</protein>
<gene>
    <name evidence="1" type="ORF">EZS28_055238</name>
</gene>
<dbReference type="Proteomes" id="UP000324800">
    <property type="component" value="Unassembled WGS sequence"/>
</dbReference>
<dbReference type="EMBL" id="SNRW01046942">
    <property type="protein sequence ID" value="KAA6316592.1"/>
    <property type="molecule type" value="Genomic_DNA"/>
</dbReference>
<dbReference type="InterPro" id="IPR036412">
    <property type="entry name" value="HAD-like_sf"/>
</dbReference>
<dbReference type="NCBIfam" id="TIGR01494">
    <property type="entry name" value="ATPase_P-type"/>
    <property type="match status" value="1"/>
</dbReference>
<comment type="caution">
    <text evidence="1">The sequence shown here is derived from an EMBL/GenBank/DDBJ whole genome shotgun (WGS) entry which is preliminary data.</text>
</comment>
<proteinExistence type="predicted"/>
<dbReference type="Gene3D" id="3.40.50.1000">
    <property type="entry name" value="HAD superfamily/HAD-like"/>
    <property type="match status" value="1"/>
</dbReference>
<dbReference type="GO" id="GO:0045332">
    <property type="term" value="P:phospholipid translocation"/>
    <property type="evidence" value="ECO:0007669"/>
    <property type="project" value="TreeGrafter"/>
</dbReference>
<dbReference type="GO" id="GO:0140326">
    <property type="term" value="F:ATPase-coupled intramembrane lipid transporter activity"/>
    <property type="evidence" value="ECO:0007669"/>
    <property type="project" value="TreeGrafter"/>
</dbReference>
<reference evidence="1 2" key="1">
    <citation type="submission" date="2019-03" db="EMBL/GenBank/DDBJ databases">
        <title>Single cell metagenomics reveals metabolic interactions within the superorganism composed of flagellate Streblomastix strix and complex community of Bacteroidetes bacteria on its surface.</title>
        <authorList>
            <person name="Treitli S.C."/>
            <person name="Kolisko M."/>
            <person name="Husnik F."/>
            <person name="Keeling P."/>
            <person name="Hampl V."/>
        </authorList>
    </citation>
    <scope>NUCLEOTIDE SEQUENCE [LARGE SCALE GENOMIC DNA]</scope>
    <source>
        <strain evidence="1">ST1C</strain>
    </source>
</reference>
<dbReference type="PANTHER" id="PTHR24092">
    <property type="entry name" value="PROBABLE PHOSPHOLIPID-TRANSPORTING ATPASE"/>
    <property type="match status" value="1"/>
</dbReference>
<evidence type="ECO:0000313" key="1">
    <source>
        <dbReference type="EMBL" id="KAA6316592.1"/>
    </source>
</evidence>
<dbReference type="GO" id="GO:0005524">
    <property type="term" value="F:ATP binding"/>
    <property type="evidence" value="ECO:0007669"/>
    <property type="project" value="InterPro"/>
</dbReference>
<dbReference type="InterPro" id="IPR023214">
    <property type="entry name" value="HAD_sf"/>
</dbReference>
<dbReference type="OrthoDB" id="377733at2759"/>
<dbReference type="SUPFAM" id="SSF56784">
    <property type="entry name" value="HAD-like"/>
    <property type="match status" value="1"/>
</dbReference>
<dbReference type="GO" id="GO:0005886">
    <property type="term" value="C:plasma membrane"/>
    <property type="evidence" value="ECO:0007669"/>
    <property type="project" value="TreeGrafter"/>
</dbReference>
<name>A0A5J4Q4X9_9EUKA</name>
<dbReference type="GO" id="GO:0016887">
    <property type="term" value="F:ATP hydrolysis activity"/>
    <property type="evidence" value="ECO:0007669"/>
    <property type="project" value="InterPro"/>
</dbReference>
<dbReference type="Pfam" id="PF08282">
    <property type="entry name" value="Hydrolase_3"/>
    <property type="match status" value="1"/>
</dbReference>
<feature type="non-terminal residue" evidence="1">
    <location>
        <position position="1"/>
    </location>
</feature>
<dbReference type="InterPro" id="IPR001757">
    <property type="entry name" value="P_typ_ATPase"/>
</dbReference>
<dbReference type="AlphaFoldDB" id="A0A5J4Q4X9"/>
<sequence>VICARVAPMQKALIVRLVQQKHTSSVTLAIGDGANDMSMLQESNIGVAIIGTEGQQAALVSDFALAKFHFLRSILYTVIWC</sequence>